<dbReference type="GO" id="GO:0050462">
    <property type="term" value="F:N-acetylneuraminate synthase activity"/>
    <property type="evidence" value="ECO:0007669"/>
    <property type="project" value="UniProtKB-EC"/>
</dbReference>
<dbReference type="InterPro" id="IPR036732">
    <property type="entry name" value="AFP_Neu5c_C_sf"/>
</dbReference>
<dbReference type="PANTHER" id="PTHR42966">
    <property type="entry name" value="N-ACETYLNEURAMINATE SYNTHASE"/>
    <property type="match status" value="1"/>
</dbReference>
<protein>
    <submittedName>
        <fullName evidence="2">N-acetylneuraminate synthase</fullName>
        <ecNumber evidence="2">2.5.1.56</ecNumber>
    </submittedName>
</protein>
<dbReference type="OrthoDB" id="9781701at2"/>
<dbReference type="SUPFAM" id="SSF51269">
    <property type="entry name" value="AFP III-like domain"/>
    <property type="match status" value="1"/>
</dbReference>
<gene>
    <name evidence="2" type="ORF">FHS65_002152</name>
</gene>
<dbReference type="PROSITE" id="PS50844">
    <property type="entry name" value="AFP_LIKE"/>
    <property type="match status" value="1"/>
</dbReference>
<dbReference type="InterPro" id="IPR006190">
    <property type="entry name" value="SAF_AFP_Neu5Ac"/>
</dbReference>
<dbReference type="GO" id="GO:0016051">
    <property type="term" value="P:carbohydrate biosynthetic process"/>
    <property type="evidence" value="ECO:0007669"/>
    <property type="project" value="InterPro"/>
</dbReference>
<dbReference type="NCBIfam" id="TIGR03569">
    <property type="entry name" value="NeuB_NnaB"/>
    <property type="match status" value="1"/>
</dbReference>
<dbReference type="AlphaFoldDB" id="A0A7W9A4P3"/>
<dbReference type="PANTHER" id="PTHR42966:SF1">
    <property type="entry name" value="SIALIC ACID SYNTHASE"/>
    <property type="match status" value="1"/>
</dbReference>
<feature type="domain" description="AFP-like" evidence="1">
    <location>
        <begin position="306"/>
        <end position="358"/>
    </location>
</feature>
<sequence length="358" mass="38352">MADRVFIIAEAGVNHDGSLDDALTMIDVAAEAGADAVKFQTFRAEAALTARALKAEYQVTNTGEGGTQLDMVRRLELKPEDHPALVARCRACGIAFMSTAFDMDSLALVAGLGMPWIKIPSGDLTWGEMLIAAARVGPPLAVSTGMATLDEVRQALALIAWGRMREDLPPDLETALAAFDTDAARAALRGQVVLLHCTTQYPAPLSAVNLRAMDTLRDTFGLPVGYSDHTLGLSVPIAAVARGAVMIEKHFTLSRDRQGPDHAASLEPDELAAMVRAIREVEQALGHADKAPALEEMANRIVARRSLVATRPIRAGEVWAPDMLMAKRPADGIDPHSAFALYGRAATRDYQPDEAIEP</sequence>
<dbReference type="InterPro" id="IPR057736">
    <property type="entry name" value="SAF_PseI/NeuA/NeuB"/>
</dbReference>
<dbReference type="EMBL" id="JACIJB010000010">
    <property type="protein sequence ID" value="MBB5661391.1"/>
    <property type="molecule type" value="Genomic_DNA"/>
</dbReference>
<dbReference type="RefSeq" id="WP_123285712.1">
    <property type="nucleotide sequence ID" value="NZ_JACIJB010000010.1"/>
</dbReference>
<dbReference type="Gene3D" id="3.20.20.70">
    <property type="entry name" value="Aldolase class I"/>
    <property type="match status" value="1"/>
</dbReference>
<proteinExistence type="predicted"/>
<comment type="caution">
    <text evidence="2">The sequence shown here is derived from an EMBL/GenBank/DDBJ whole genome shotgun (WGS) entry which is preliminary data.</text>
</comment>
<evidence type="ECO:0000313" key="3">
    <source>
        <dbReference type="Proteomes" id="UP000548978"/>
    </source>
</evidence>
<dbReference type="SUPFAM" id="SSF51569">
    <property type="entry name" value="Aldolase"/>
    <property type="match status" value="1"/>
</dbReference>
<name>A0A7W9A4P3_9CAUL</name>
<organism evidence="2 3">
    <name type="scientific">Brevundimonas halotolerans</name>
    <dbReference type="NCBI Taxonomy" id="69670"/>
    <lineage>
        <taxon>Bacteria</taxon>
        <taxon>Pseudomonadati</taxon>
        <taxon>Pseudomonadota</taxon>
        <taxon>Alphaproteobacteria</taxon>
        <taxon>Caulobacterales</taxon>
        <taxon>Caulobacteraceae</taxon>
        <taxon>Brevundimonas</taxon>
    </lineage>
</organism>
<accession>A0A7W9A4P3</accession>
<dbReference type="Gene3D" id="3.90.1210.10">
    <property type="entry name" value="Antifreeze-like/N-acetylneuraminic acid synthase C-terminal domain"/>
    <property type="match status" value="1"/>
</dbReference>
<evidence type="ECO:0000259" key="1">
    <source>
        <dbReference type="PROSITE" id="PS50844"/>
    </source>
</evidence>
<evidence type="ECO:0000313" key="2">
    <source>
        <dbReference type="EMBL" id="MBB5661391.1"/>
    </source>
</evidence>
<dbReference type="GO" id="GO:0047444">
    <property type="term" value="F:N-acylneuraminate-9-phosphate synthase activity"/>
    <property type="evidence" value="ECO:0007669"/>
    <property type="project" value="TreeGrafter"/>
</dbReference>
<dbReference type="InterPro" id="IPR013785">
    <property type="entry name" value="Aldolase_TIM"/>
</dbReference>
<reference evidence="2 3" key="1">
    <citation type="submission" date="2020-08" db="EMBL/GenBank/DDBJ databases">
        <title>Genomic Encyclopedia of Type Strains, Phase IV (KMG-IV): sequencing the most valuable type-strain genomes for metagenomic binning, comparative biology and taxonomic classification.</title>
        <authorList>
            <person name="Goeker M."/>
        </authorList>
    </citation>
    <scope>NUCLEOTIDE SEQUENCE [LARGE SCALE GENOMIC DNA]</scope>
    <source>
        <strain evidence="2 3">DSM 24448</strain>
    </source>
</reference>
<keyword evidence="2" id="KW-0808">Transferase</keyword>
<dbReference type="InterPro" id="IPR051690">
    <property type="entry name" value="PseI-like"/>
</dbReference>
<dbReference type="InterPro" id="IPR020007">
    <property type="entry name" value="NeuB/NeuA"/>
</dbReference>
<dbReference type="Pfam" id="PF03102">
    <property type="entry name" value="NeuB"/>
    <property type="match status" value="1"/>
</dbReference>
<dbReference type="InterPro" id="IPR013132">
    <property type="entry name" value="PseI/NeuA/B-like_N"/>
</dbReference>
<dbReference type="Proteomes" id="UP000548978">
    <property type="component" value="Unassembled WGS sequence"/>
</dbReference>
<dbReference type="EC" id="2.5.1.56" evidence="2"/>
<keyword evidence="3" id="KW-1185">Reference proteome</keyword>
<dbReference type="CDD" id="cd11615">
    <property type="entry name" value="SAF_NeuB_like"/>
    <property type="match status" value="1"/>
</dbReference>